<name>A0ABQ8H245_9ROSI</name>
<keyword evidence="6" id="KW-1185">Reference proteome</keyword>
<dbReference type="InterPro" id="IPR036426">
    <property type="entry name" value="Bulb-type_lectin_dom_sf"/>
</dbReference>
<dbReference type="SUPFAM" id="SSF51110">
    <property type="entry name" value="alpha-D-mannose-specific plant lectins"/>
    <property type="match status" value="2"/>
</dbReference>
<evidence type="ECO:0000313" key="6">
    <source>
        <dbReference type="Proteomes" id="UP000827721"/>
    </source>
</evidence>
<keyword evidence="2" id="KW-1015">Disulfide bond</keyword>
<dbReference type="InterPro" id="IPR001480">
    <property type="entry name" value="Bulb-type_lectin_dom"/>
</dbReference>
<gene>
    <name evidence="5" type="ORF">JRO89_XS15G0135800</name>
</gene>
<feature type="domain" description="Bulb-type lectin" evidence="4">
    <location>
        <begin position="6"/>
        <end position="42"/>
    </location>
</feature>
<dbReference type="Pfam" id="PF01453">
    <property type="entry name" value="B_lectin"/>
    <property type="match status" value="1"/>
</dbReference>
<evidence type="ECO:0000256" key="3">
    <source>
        <dbReference type="ARBA" id="ARBA00023180"/>
    </source>
</evidence>
<organism evidence="5 6">
    <name type="scientific">Xanthoceras sorbifolium</name>
    <dbReference type="NCBI Taxonomy" id="99658"/>
    <lineage>
        <taxon>Eukaryota</taxon>
        <taxon>Viridiplantae</taxon>
        <taxon>Streptophyta</taxon>
        <taxon>Embryophyta</taxon>
        <taxon>Tracheophyta</taxon>
        <taxon>Spermatophyta</taxon>
        <taxon>Magnoliopsida</taxon>
        <taxon>eudicotyledons</taxon>
        <taxon>Gunneridae</taxon>
        <taxon>Pentapetalae</taxon>
        <taxon>rosids</taxon>
        <taxon>malvids</taxon>
        <taxon>Sapindales</taxon>
        <taxon>Sapindaceae</taxon>
        <taxon>Xanthoceroideae</taxon>
        <taxon>Xanthoceras</taxon>
    </lineage>
</organism>
<comment type="caution">
    <text evidence="5">The sequence shown here is derived from an EMBL/GenBank/DDBJ whole genome shotgun (WGS) entry which is preliminary data.</text>
</comment>
<sequence length="183" mass="20584">MEMYPDNFLWQSFDYPGDTLLPGMKLGKNLVSGLEWSYTSWKSTDDPSQGNFTQMIDPRGSLQLFLKKGTETLYRAGSWNGLHWTGSPLLKPNPLYAYNFVSNEKEAYATLDIRERGSGCLLWSTDLIDIRDLIKGGQDLYVRVAASELVSILGTLQYCSCDSLIVGSDRLVEKASKLYIFAL</sequence>
<keyword evidence="1" id="KW-0732">Signal</keyword>
<dbReference type="PANTHER" id="PTHR32444:SF183">
    <property type="entry name" value="APPLE DOMAIN-CONTAINING PROTEIN"/>
    <property type="match status" value="1"/>
</dbReference>
<accession>A0ABQ8H245</accession>
<evidence type="ECO:0000256" key="1">
    <source>
        <dbReference type="ARBA" id="ARBA00022729"/>
    </source>
</evidence>
<keyword evidence="3" id="KW-0325">Glycoprotein</keyword>
<evidence type="ECO:0000256" key="2">
    <source>
        <dbReference type="ARBA" id="ARBA00023157"/>
    </source>
</evidence>
<dbReference type="Proteomes" id="UP000827721">
    <property type="component" value="Unassembled WGS sequence"/>
</dbReference>
<dbReference type="PANTHER" id="PTHR32444">
    <property type="entry name" value="BULB-TYPE LECTIN DOMAIN-CONTAINING PROTEIN"/>
    <property type="match status" value="1"/>
</dbReference>
<reference evidence="5 6" key="1">
    <citation type="submission" date="2021-02" db="EMBL/GenBank/DDBJ databases">
        <title>Plant Genome Project.</title>
        <authorList>
            <person name="Zhang R.-G."/>
        </authorList>
    </citation>
    <scope>NUCLEOTIDE SEQUENCE [LARGE SCALE GENOMIC DNA]</scope>
    <source>
        <tissue evidence="5">Leaves</tissue>
    </source>
</reference>
<evidence type="ECO:0000259" key="4">
    <source>
        <dbReference type="Pfam" id="PF01453"/>
    </source>
</evidence>
<proteinExistence type="predicted"/>
<protein>
    <recommendedName>
        <fullName evidence="4">Bulb-type lectin domain-containing protein</fullName>
    </recommendedName>
</protein>
<dbReference type="EMBL" id="JAFEMO010000015">
    <property type="protein sequence ID" value="KAH7544248.1"/>
    <property type="molecule type" value="Genomic_DNA"/>
</dbReference>
<evidence type="ECO:0000313" key="5">
    <source>
        <dbReference type="EMBL" id="KAH7544248.1"/>
    </source>
</evidence>